<feature type="binding site" evidence="2">
    <location>
        <position position="126"/>
    </location>
    <ligand>
        <name>substrate</name>
    </ligand>
</feature>
<sequence>MWQSNGVKEGGRQAAIRKVTFPDGTTVPAIGQGTWYMGEDADLREQEVNALQVGIEHGLTLIDTAEMYADGGAEDVVGEAIRGQRDKVYLVSKVYPHNAGGQKAINACERSLQRLQTDYIDLYLLHWRGGFPLIDTIVAMQKLQQAGKIRQWGVSNLDIQDMRELWSLDGGKACQTNQVLYHLASRGIEFDLLPWCQQHHVPVMAYCPLAQAGRLRDDLLSHPVVSRIAEQRGITPAQVLLAWVIRHSDVIAIPKASTEQHVIENAGALKIVLSPEELAMLDQAFPAPTHKQHLDVV</sequence>
<evidence type="ECO:0000256" key="1">
    <source>
        <dbReference type="PIRSR" id="PIRSR000097-1"/>
    </source>
</evidence>
<evidence type="ECO:0000256" key="3">
    <source>
        <dbReference type="PIRSR" id="PIRSR000097-3"/>
    </source>
</evidence>
<dbReference type="Pfam" id="PF00248">
    <property type="entry name" value="Aldo_ket_red"/>
    <property type="match status" value="1"/>
</dbReference>
<comment type="caution">
    <text evidence="5">The sequence shown here is derived from an EMBL/GenBank/DDBJ whole genome shotgun (WGS) entry which is preliminary data.</text>
</comment>
<dbReference type="EMBL" id="QDKJ01000020">
    <property type="protein sequence ID" value="PWC09604.1"/>
    <property type="molecule type" value="Genomic_DNA"/>
</dbReference>
<protein>
    <recommendedName>
        <fullName evidence="4">NADP-dependent oxidoreductase domain-containing protein</fullName>
    </recommendedName>
</protein>
<dbReference type="CDD" id="cd19138">
    <property type="entry name" value="AKR_YeaE"/>
    <property type="match status" value="1"/>
</dbReference>
<gene>
    <name evidence="5" type="ORF">B4923_19195</name>
</gene>
<feature type="domain" description="NADP-dependent oxidoreductase" evidence="4">
    <location>
        <begin position="30"/>
        <end position="284"/>
    </location>
</feature>
<evidence type="ECO:0000313" key="5">
    <source>
        <dbReference type="EMBL" id="PWC09604.1"/>
    </source>
</evidence>
<keyword evidence="6" id="KW-1185">Reference proteome</keyword>
<dbReference type="InterPro" id="IPR020471">
    <property type="entry name" value="AKR"/>
</dbReference>
<dbReference type="InterPro" id="IPR023210">
    <property type="entry name" value="NADP_OxRdtase_dom"/>
</dbReference>
<accession>A0A2U1TJL5</accession>
<dbReference type="RefSeq" id="WP_109491315.1">
    <property type="nucleotide sequence ID" value="NZ_QDKJ01000020.1"/>
</dbReference>
<dbReference type="PANTHER" id="PTHR43638">
    <property type="entry name" value="OXIDOREDUCTASE, ALDO/KETO REDUCTASE FAMILY PROTEIN"/>
    <property type="match status" value="1"/>
</dbReference>
<dbReference type="InterPro" id="IPR036812">
    <property type="entry name" value="NAD(P)_OxRdtase_dom_sf"/>
</dbReference>
<dbReference type="PRINTS" id="PR00069">
    <property type="entry name" value="ALDKETRDTASE"/>
</dbReference>
<name>A0A2U1TJL5_9GAMM</name>
<evidence type="ECO:0000313" key="6">
    <source>
        <dbReference type="Proteomes" id="UP000245138"/>
    </source>
</evidence>
<evidence type="ECO:0000256" key="2">
    <source>
        <dbReference type="PIRSR" id="PIRSR000097-2"/>
    </source>
</evidence>
<evidence type="ECO:0000259" key="4">
    <source>
        <dbReference type="Pfam" id="PF00248"/>
    </source>
</evidence>
<dbReference type="GO" id="GO:0016491">
    <property type="term" value="F:oxidoreductase activity"/>
    <property type="evidence" value="ECO:0007669"/>
    <property type="project" value="InterPro"/>
</dbReference>
<dbReference type="SUPFAM" id="SSF51430">
    <property type="entry name" value="NAD(P)-linked oxidoreductase"/>
    <property type="match status" value="1"/>
</dbReference>
<dbReference type="Proteomes" id="UP000245138">
    <property type="component" value="Unassembled WGS sequence"/>
</dbReference>
<reference evidence="5 6" key="1">
    <citation type="submission" date="2018-04" db="EMBL/GenBank/DDBJ databases">
        <title>Brenneria corticis sp.nov.</title>
        <authorList>
            <person name="Li Y."/>
        </authorList>
    </citation>
    <scope>NUCLEOTIDE SEQUENCE [LARGE SCALE GENOMIC DNA]</scope>
    <source>
        <strain evidence="5 6">LMG 27715</strain>
    </source>
</reference>
<dbReference type="Gene3D" id="3.20.20.100">
    <property type="entry name" value="NADP-dependent oxidoreductase domain"/>
    <property type="match status" value="1"/>
</dbReference>
<dbReference type="PANTHER" id="PTHR43638:SF3">
    <property type="entry name" value="ALDEHYDE REDUCTASE"/>
    <property type="match status" value="1"/>
</dbReference>
<dbReference type="AlphaFoldDB" id="A0A2U1TJL5"/>
<organism evidence="5 6">
    <name type="scientific">Brenneria roseae subsp. americana</name>
    <dbReference type="NCBI Taxonomy" id="1508507"/>
    <lineage>
        <taxon>Bacteria</taxon>
        <taxon>Pseudomonadati</taxon>
        <taxon>Pseudomonadota</taxon>
        <taxon>Gammaproteobacteria</taxon>
        <taxon>Enterobacterales</taxon>
        <taxon>Pectobacteriaceae</taxon>
        <taxon>Brenneria</taxon>
    </lineage>
</organism>
<dbReference type="PIRSF" id="PIRSF000097">
    <property type="entry name" value="AKR"/>
    <property type="match status" value="1"/>
</dbReference>
<feature type="site" description="Lowers pKa of active site Tyr" evidence="3">
    <location>
        <position position="93"/>
    </location>
</feature>
<dbReference type="OrthoDB" id="9772407at2"/>
<feature type="active site" description="Proton donor" evidence="1">
    <location>
        <position position="68"/>
    </location>
</feature>
<proteinExistence type="predicted"/>